<proteinExistence type="predicted"/>
<name>A0ACD0NZL4_9BASI</name>
<dbReference type="Proteomes" id="UP000245626">
    <property type="component" value="Unassembled WGS sequence"/>
</dbReference>
<sequence length="1025" mass="111759">SPSSLQSRPDLTPQQAYEKALSLLRSTIHTKKLKEPPTAPLKSTEKDGSSPATTKKRRDREHKTASPSYWQVFKSSRAPSQIVDAPGGLNSLEGSVGDPINGPSIGASKDELKWQSARPKMLWPDWEHLGGKNLVASSGIDNPWDIAMFGPFNGGLGEVEEEDGVEDERGPQSPKGGDPNRRRGEAIRLLEWAGWGRNDVDWEHAAESGQDPAELIADTLTAMGHKSFSNSSSRIEAHSDALWVLAEHSLWGTHGARPNLARARACYQRLADLGTSLDGSRAGNASAHARLAFLDGSGWETAELKKLEVDSSSSASAASSPPAPAPSASFPSSRSAPRTPSRWEIFERMKRDDGLRQAKALLHYKAAAEAGDASAQSALGFRHLSGIGVPQSCPDALKWYEKAARQSYERFQAGPPGGLTLPYTKLRLSDLNGGAFGPGASAASTGQAANKPAIYALLNNQPGFNGDPKGMEDMLEYYTYHADHGDARFMLILAKVYYQGSIWSPGDSAGAVKRDFDKALGYLDRITRQVWPLDAGSVAKGGPAGWKAKAGQKGEDVKLSVDDLLLAQAGNAAGMIGKMYLRGEGVKQDFSRAWAWLQRAADTGDPESYNLLGVMLRDGLGVEKDIKMAVSYFESSAAARSSEGCVNLAKIHIDMQDYNSAMKFLDFAIRLGNAYEAYYLVASINARFARQSGEVDKCRLAVAGFKYAVERGDWEDPIFHKAERAWRKGKKDMAVLGWALAGELGYEAAQNNVAWILDRDKRRLRIPSLDADEDNSSDRLALIHWTRSAGQDNVDAMVKMGDYYFKGIGTGNPGKPAYDKAAACYSAAADRQVSALAYWNMGWLYEKGLGVARQDFHLAKRYYDMAKEINPKEAYLPVMLSLIKLHLRALWATLFRSDSSASAISLFSSYTNSNDDREKAYTEAEELAFMERKQKPSSGQGLSKEARTGDIEKARSGDGLGDPNDPETWSSKGARVGAGVGYAEMEDYDNLIEGGLLVAGLGVLAYLAYVRQGVQMRLERERRER</sequence>
<keyword evidence="2" id="KW-1185">Reference proteome</keyword>
<accession>A0ACD0NZL4</accession>
<dbReference type="EMBL" id="KZ819859">
    <property type="protein sequence ID" value="PWN51244.1"/>
    <property type="molecule type" value="Genomic_DNA"/>
</dbReference>
<gene>
    <name evidence="1" type="ORF">IE53DRAFT_303598</name>
</gene>
<evidence type="ECO:0000313" key="1">
    <source>
        <dbReference type="EMBL" id="PWN51244.1"/>
    </source>
</evidence>
<reference evidence="1 2" key="1">
    <citation type="journal article" date="2018" name="Mol. Biol. Evol.">
        <title>Broad Genomic Sampling Reveals a Smut Pathogenic Ancestry of the Fungal Clade Ustilaginomycotina.</title>
        <authorList>
            <person name="Kijpornyongpan T."/>
            <person name="Mondo S.J."/>
            <person name="Barry K."/>
            <person name="Sandor L."/>
            <person name="Lee J."/>
            <person name="Lipzen A."/>
            <person name="Pangilinan J."/>
            <person name="LaButti K."/>
            <person name="Hainaut M."/>
            <person name="Henrissat B."/>
            <person name="Grigoriev I.V."/>
            <person name="Spatafora J.W."/>
            <person name="Aime M.C."/>
        </authorList>
    </citation>
    <scope>NUCLEOTIDE SEQUENCE [LARGE SCALE GENOMIC DNA]</scope>
    <source>
        <strain evidence="1 2">SA 807</strain>
    </source>
</reference>
<feature type="non-terminal residue" evidence="1">
    <location>
        <position position="1025"/>
    </location>
</feature>
<protein>
    <submittedName>
        <fullName evidence="1">HCP-like protein</fullName>
    </submittedName>
</protein>
<feature type="non-terminal residue" evidence="1">
    <location>
        <position position="1"/>
    </location>
</feature>
<organism evidence="1 2">
    <name type="scientific">Violaceomyces palustris</name>
    <dbReference type="NCBI Taxonomy" id="1673888"/>
    <lineage>
        <taxon>Eukaryota</taxon>
        <taxon>Fungi</taxon>
        <taxon>Dikarya</taxon>
        <taxon>Basidiomycota</taxon>
        <taxon>Ustilaginomycotina</taxon>
        <taxon>Ustilaginomycetes</taxon>
        <taxon>Violaceomycetales</taxon>
        <taxon>Violaceomycetaceae</taxon>
        <taxon>Violaceomyces</taxon>
    </lineage>
</organism>
<evidence type="ECO:0000313" key="2">
    <source>
        <dbReference type="Proteomes" id="UP000245626"/>
    </source>
</evidence>